<dbReference type="InterPro" id="IPR000639">
    <property type="entry name" value="Epox_hydrolase-like"/>
</dbReference>
<organism evidence="2">
    <name type="scientific">freshwater metagenome</name>
    <dbReference type="NCBI Taxonomy" id="449393"/>
    <lineage>
        <taxon>unclassified sequences</taxon>
        <taxon>metagenomes</taxon>
        <taxon>ecological metagenomes</taxon>
    </lineage>
</organism>
<dbReference type="Gene3D" id="3.40.50.1820">
    <property type="entry name" value="alpha/beta hydrolase"/>
    <property type="match status" value="1"/>
</dbReference>
<reference evidence="2" key="1">
    <citation type="submission" date="2014-06" db="EMBL/GenBank/DDBJ databases">
        <title>Key roles for freshwater Actinobacteria revealed by deep metagenomic sequencing.</title>
        <authorList>
            <person name="Ghai R."/>
            <person name="Mizuno C.M."/>
            <person name="Picazo A."/>
            <person name="Camacho A."/>
            <person name="Rodriguez-Valera F."/>
        </authorList>
    </citation>
    <scope>NUCLEOTIDE SEQUENCE</scope>
</reference>
<dbReference type="GO" id="GO:0047372">
    <property type="term" value="F:monoacylglycerol lipase activity"/>
    <property type="evidence" value="ECO:0007669"/>
    <property type="project" value="TreeGrafter"/>
</dbReference>
<dbReference type="PANTHER" id="PTHR43798">
    <property type="entry name" value="MONOACYLGLYCEROL LIPASE"/>
    <property type="match status" value="1"/>
</dbReference>
<comment type="caution">
    <text evidence="2">The sequence shown here is derived from an EMBL/GenBank/DDBJ whole genome shotgun (WGS) entry which is preliminary data.</text>
</comment>
<name>A0A094PR51_9ZZZZ</name>
<dbReference type="SUPFAM" id="SSF53474">
    <property type="entry name" value="alpha/beta-Hydrolases"/>
    <property type="match status" value="1"/>
</dbReference>
<dbReference type="GO" id="GO:0016020">
    <property type="term" value="C:membrane"/>
    <property type="evidence" value="ECO:0007669"/>
    <property type="project" value="TreeGrafter"/>
</dbReference>
<dbReference type="AlphaFoldDB" id="A0A094PR51"/>
<dbReference type="EMBL" id="JNSL01000181">
    <property type="protein sequence ID" value="KGA13577.1"/>
    <property type="molecule type" value="Genomic_DNA"/>
</dbReference>
<protein>
    <recommendedName>
        <fullName evidence="1">AB hydrolase-1 domain-containing protein</fullName>
    </recommendedName>
</protein>
<sequence>MEIMRTPDSCFENLPDYNFAPHYTTITATDGTALRFHFVDEGPRDAAPIVLMHGNPSWSYLHRHMITGLVALGHRVLSLDLMGLGRSDKPNDASYYSLASHVDWVTKWFEAENLTNITMYMQDWGGLIGLNVLPHIADRVDRVIASNTGLPVGEGANKAMREWLAFSSSVPELPVGSLVNGGSTRKLSAAEIAAYNAPYPDGSYQTSPKIFPSLIPVQPENPGVPQNRETWKFLETWTKPFLTAYGSEDPIAFKPGAHLGFQNRVPGAAGLTHHVIEGANHFIQEDAPAELVTIIHNFAK</sequence>
<dbReference type="NCBIfam" id="NF002043">
    <property type="entry name" value="PRK00870.1"/>
    <property type="match status" value="1"/>
</dbReference>
<dbReference type="PANTHER" id="PTHR43798:SF33">
    <property type="entry name" value="HYDROLASE, PUTATIVE (AFU_ORTHOLOGUE AFUA_2G14860)-RELATED"/>
    <property type="match status" value="1"/>
</dbReference>
<evidence type="ECO:0000313" key="2">
    <source>
        <dbReference type="EMBL" id="KGA13577.1"/>
    </source>
</evidence>
<dbReference type="PRINTS" id="PR00412">
    <property type="entry name" value="EPOXHYDRLASE"/>
</dbReference>
<dbReference type="InterPro" id="IPR029058">
    <property type="entry name" value="AB_hydrolase_fold"/>
</dbReference>
<evidence type="ECO:0000259" key="1">
    <source>
        <dbReference type="Pfam" id="PF00561"/>
    </source>
</evidence>
<gene>
    <name evidence="2" type="ORF">GM51_19380</name>
</gene>
<accession>A0A094PR51</accession>
<dbReference type="InterPro" id="IPR000073">
    <property type="entry name" value="AB_hydrolase_1"/>
</dbReference>
<feature type="domain" description="AB hydrolase-1" evidence="1">
    <location>
        <begin position="48"/>
        <end position="288"/>
    </location>
</feature>
<dbReference type="InterPro" id="IPR050266">
    <property type="entry name" value="AB_hydrolase_sf"/>
</dbReference>
<dbReference type="Pfam" id="PF00561">
    <property type="entry name" value="Abhydrolase_1"/>
    <property type="match status" value="1"/>
</dbReference>
<proteinExistence type="predicted"/>
<dbReference type="GO" id="GO:0046464">
    <property type="term" value="P:acylglycerol catabolic process"/>
    <property type="evidence" value="ECO:0007669"/>
    <property type="project" value="TreeGrafter"/>
</dbReference>